<evidence type="ECO:0000256" key="3">
    <source>
        <dbReference type="SAM" id="MobiDB-lite"/>
    </source>
</evidence>
<dbReference type="GO" id="GO:0016491">
    <property type="term" value="F:oxidoreductase activity"/>
    <property type="evidence" value="ECO:0007669"/>
    <property type="project" value="UniProtKB-KW"/>
</dbReference>
<dbReference type="FunFam" id="3.40.50.720:FF:000084">
    <property type="entry name" value="Short-chain dehydrogenase reductase"/>
    <property type="match status" value="1"/>
</dbReference>
<name>A0AAU3I3Q5_9ACTN</name>
<dbReference type="Gene3D" id="3.40.50.720">
    <property type="entry name" value="NAD(P)-binding Rossmann-like Domain"/>
    <property type="match status" value="1"/>
</dbReference>
<dbReference type="CDD" id="cd05233">
    <property type="entry name" value="SDR_c"/>
    <property type="match status" value="1"/>
</dbReference>
<evidence type="ECO:0000256" key="2">
    <source>
        <dbReference type="ARBA" id="ARBA00023002"/>
    </source>
</evidence>
<dbReference type="PRINTS" id="PR00081">
    <property type="entry name" value="GDHRDH"/>
</dbReference>
<dbReference type="AlphaFoldDB" id="A0AAU3I3Q5"/>
<protein>
    <submittedName>
        <fullName evidence="4">SDR family oxidoreductase</fullName>
    </submittedName>
</protein>
<sequence length="287" mass="30348">MSEPSDLSHRADPSHRADRSHRADFSHQADFSRRKGVAFVTGGTGGIGAEVVRILAERGSDVVFTYRSSRTAADALAAEVTREFAERDRRVRALRLDLGEERAVAAAVSETAAELGGLHTLVHAAGPHVPMVHLSKVTPSEFRTQLDADAGAFFNLVHPALPLLRESRGSVVAVTTVATRRFPVRDGLSSGPKGAVEAVARALAAEEGRYGVRVNCVGPGMLTDGNAARLIGSGELDDTALEITRRNTPLRRFGTARDVAEAVAFLASDRAGFITGQALGVDGGYSV</sequence>
<keyword evidence="2" id="KW-0560">Oxidoreductase</keyword>
<dbReference type="EMBL" id="CP109546">
    <property type="protein sequence ID" value="WTZ12243.1"/>
    <property type="molecule type" value="Genomic_DNA"/>
</dbReference>
<evidence type="ECO:0000313" key="4">
    <source>
        <dbReference type="EMBL" id="WTZ12243.1"/>
    </source>
</evidence>
<reference evidence="4" key="1">
    <citation type="submission" date="2022-10" db="EMBL/GenBank/DDBJ databases">
        <title>The complete genomes of actinobacterial strains from the NBC collection.</title>
        <authorList>
            <person name="Joergensen T.S."/>
            <person name="Alvarez Arevalo M."/>
            <person name="Sterndorff E.B."/>
            <person name="Faurdal D."/>
            <person name="Vuksanovic O."/>
            <person name="Mourched A.-S."/>
            <person name="Charusanti P."/>
            <person name="Shaw S."/>
            <person name="Blin K."/>
            <person name="Weber T."/>
        </authorList>
    </citation>
    <scope>NUCLEOTIDE SEQUENCE</scope>
    <source>
        <strain evidence="4">NBC_01393</strain>
    </source>
</reference>
<dbReference type="InterPro" id="IPR036291">
    <property type="entry name" value="NAD(P)-bd_dom_sf"/>
</dbReference>
<evidence type="ECO:0000256" key="1">
    <source>
        <dbReference type="ARBA" id="ARBA00006484"/>
    </source>
</evidence>
<dbReference type="PANTHER" id="PTHR43639:SF1">
    <property type="entry name" value="SHORT-CHAIN DEHYDROGENASE_REDUCTASE FAMILY PROTEIN"/>
    <property type="match status" value="1"/>
</dbReference>
<comment type="similarity">
    <text evidence="1">Belongs to the short-chain dehydrogenases/reductases (SDR) family.</text>
</comment>
<organism evidence="4">
    <name type="scientific">Streptomyces sp. NBC_01393</name>
    <dbReference type="NCBI Taxonomy" id="2903851"/>
    <lineage>
        <taxon>Bacteria</taxon>
        <taxon>Bacillati</taxon>
        <taxon>Actinomycetota</taxon>
        <taxon>Actinomycetes</taxon>
        <taxon>Kitasatosporales</taxon>
        <taxon>Streptomycetaceae</taxon>
        <taxon>Streptomyces</taxon>
    </lineage>
</organism>
<gene>
    <name evidence="4" type="ORF">OG699_32270</name>
</gene>
<proteinExistence type="inferred from homology"/>
<dbReference type="SUPFAM" id="SSF51735">
    <property type="entry name" value="NAD(P)-binding Rossmann-fold domains"/>
    <property type="match status" value="1"/>
</dbReference>
<feature type="region of interest" description="Disordered" evidence="3">
    <location>
        <begin position="1"/>
        <end position="27"/>
    </location>
</feature>
<dbReference type="InterPro" id="IPR002347">
    <property type="entry name" value="SDR_fam"/>
</dbReference>
<accession>A0AAU3I3Q5</accession>
<dbReference type="Pfam" id="PF13561">
    <property type="entry name" value="adh_short_C2"/>
    <property type="match status" value="1"/>
</dbReference>
<dbReference type="PANTHER" id="PTHR43639">
    <property type="entry name" value="OXIDOREDUCTASE, SHORT-CHAIN DEHYDROGENASE/REDUCTASE FAMILY (AFU_ORTHOLOGUE AFUA_5G02870)"/>
    <property type="match status" value="1"/>
</dbReference>